<comment type="caution">
    <text evidence="4">The sequence shown here is derived from an EMBL/GenBank/DDBJ whole genome shotgun (WGS) entry which is preliminary data.</text>
</comment>
<evidence type="ECO:0000256" key="1">
    <source>
        <dbReference type="ARBA" id="ARBA00006252"/>
    </source>
</evidence>
<dbReference type="InterPro" id="IPR051545">
    <property type="entry name" value="NAD(P)H_dehydrogenase_qn"/>
</dbReference>
<dbReference type="AlphaFoldDB" id="A0A2N1J1V7"/>
<protein>
    <submittedName>
        <fullName evidence="4">NADPH quinone oxidoreductase</fullName>
    </submittedName>
</protein>
<dbReference type="PANTHER" id="PTHR10204">
    <property type="entry name" value="NAD P H OXIDOREDUCTASE-RELATED"/>
    <property type="match status" value="1"/>
</dbReference>
<dbReference type="KEGG" id="ahs:AHALO_2528"/>
<evidence type="ECO:0000259" key="3">
    <source>
        <dbReference type="Pfam" id="PF02525"/>
    </source>
</evidence>
<keyword evidence="5" id="KW-1185">Reference proteome</keyword>
<dbReference type="PANTHER" id="PTHR10204:SF34">
    <property type="entry name" value="NAD(P)H DEHYDROGENASE [QUINONE] 1 ISOFORM 1"/>
    <property type="match status" value="1"/>
</dbReference>
<dbReference type="GO" id="GO:0003955">
    <property type="term" value="F:NAD(P)H dehydrogenase (quinone) activity"/>
    <property type="evidence" value="ECO:0007669"/>
    <property type="project" value="TreeGrafter"/>
</dbReference>
<evidence type="ECO:0000313" key="5">
    <source>
        <dbReference type="Proteomes" id="UP000233248"/>
    </source>
</evidence>
<comment type="similarity">
    <text evidence="1">Belongs to the NAD(P)H dehydrogenase (quinone) family.</text>
</comment>
<dbReference type="GO" id="GO:0005829">
    <property type="term" value="C:cytosol"/>
    <property type="evidence" value="ECO:0007669"/>
    <property type="project" value="TreeGrafter"/>
</dbReference>
<sequence length="243" mass="28263">MNILIVHCHPEKQSFNASLTNTAEKTLTKQGHNVEISDLYAINFDPVEKAIHYKNRVNTSKFDVLSEQRNAYKTDTLSKDVKEQIEKIKKCDLLILQFPLWWHQQPAMLKGWFDRVFVAGGLYTSKMRYDKGYFKGKKAICSVTSGAPLSTFTKNGRGGGEIETILRSITFSLHYMGFTVYPTFLSTEIQNKDFTYKSEEQFKIDLEENLKAWSSHLKNLHKIEPLKFYGWKDWDEKGNEKRD</sequence>
<dbReference type="OrthoDB" id="9798454at2"/>
<accession>A0A2N1J1V7</accession>
<dbReference type="InterPro" id="IPR029039">
    <property type="entry name" value="Flavoprotein-like_sf"/>
</dbReference>
<keyword evidence="2" id="KW-0560">Oxidoreductase</keyword>
<dbReference type="Pfam" id="PF02525">
    <property type="entry name" value="Flavodoxin_2"/>
    <property type="match status" value="1"/>
</dbReference>
<dbReference type="RefSeq" id="WP_101185083.1">
    <property type="nucleotide sequence ID" value="NZ_CP031218.1"/>
</dbReference>
<evidence type="ECO:0000256" key="2">
    <source>
        <dbReference type="ARBA" id="ARBA00023002"/>
    </source>
</evidence>
<organism evidence="4 5">
    <name type="scientific">Malaciobacter halophilus</name>
    <dbReference type="NCBI Taxonomy" id="197482"/>
    <lineage>
        <taxon>Bacteria</taxon>
        <taxon>Pseudomonadati</taxon>
        <taxon>Campylobacterota</taxon>
        <taxon>Epsilonproteobacteria</taxon>
        <taxon>Campylobacterales</taxon>
        <taxon>Arcobacteraceae</taxon>
        <taxon>Malaciobacter</taxon>
    </lineage>
</organism>
<feature type="domain" description="Flavodoxin-like fold" evidence="3">
    <location>
        <begin position="1"/>
        <end position="193"/>
    </location>
</feature>
<gene>
    <name evidence="4" type="ORF">CP960_08995</name>
</gene>
<dbReference type="SUPFAM" id="SSF52218">
    <property type="entry name" value="Flavoproteins"/>
    <property type="match status" value="1"/>
</dbReference>
<evidence type="ECO:0000313" key="4">
    <source>
        <dbReference type="EMBL" id="PKI80538.1"/>
    </source>
</evidence>
<name>A0A2N1J1V7_9BACT</name>
<dbReference type="InterPro" id="IPR003680">
    <property type="entry name" value="Flavodoxin_fold"/>
</dbReference>
<dbReference type="EMBL" id="NXIF01000033">
    <property type="protein sequence ID" value="PKI80538.1"/>
    <property type="molecule type" value="Genomic_DNA"/>
</dbReference>
<reference evidence="4 5" key="1">
    <citation type="submission" date="2017-09" db="EMBL/GenBank/DDBJ databases">
        <title>Genomics of the genus Arcobacter.</title>
        <authorList>
            <person name="Perez-Cataluna A."/>
            <person name="Figueras M.J."/>
            <person name="Salas-Masso N."/>
        </authorList>
    </citation>
    <scope>NUCLEOTIDE SEQUENCE [LARGE SCALE GENOMIC DNA]</scope>
    <source>
        <strain evidence="4 5">DSM 18005</strain>
    </source>
</reference>
<proteinExistence type="inferred from homology"/>
<dbReference type="Proteomes" id="UP000233248">
    <property type="component" value="Unassembled WGS sequence"/>
</dbReference>
<dbReference type="Gene3D" id="3.40.50.360">
    <property type="match status" value="1"/>
</dbReference>